<sequence>MRRKTPNQSEPEALLLRHQDSEKVVYYDTSVWLLTEWGSFILEAADGQTGVLEPGAHFTDRGFPERRTCLHAESGAGGHIPVGDEGRGGDHLTSLNCRRFCSPGPISPAEASQSGRLVCMESPEQVYETRQPDEQSFQAEIRPSVCCAWPDWLVDEYMMYNWMQKQQVLLQYLHLAYTP</sequence>
<evidence type="ECO:0000313" key="2">
    <source>
        <dbReference type="Proteomes" id="UP000784294"/>
    </source>
</evidence>
<dbReference type="EMBL" id="CAAALY010049456">
    <property type="protein sequence ID" value="VEL21078.1"/>
    <property type="molecule type" value="Genomic_DNA"/>
</dbReference>
<comment type="caution">
    <text evidence="1">The sequence shown here is derived from an EMBL/GenBank/DDBJ whole genome shotgun (WGS) entry which is preliminary data.</text>
</comment>
<proteinExistence type="predicted"/>
<reference evidence="1" key="1">
    <citation type="submission" date="2018-11" db="EMBL/GenBank/DDBJ databases">
        <authorList>
            <consortium name="Pathogen Informatics"/>
        </authorList>
    </citation>
    <scope>NUCLEOTIDE SEQUENCE</scope>
</reference>
<organism evidence="1 2">
    <name type="scientific">Protopolystoma xenopodis</name>
    <dbReference type="NCBI Taxonomy" id="117903"/>
    <lineage>
        <taxon>Eukaryota</taxon>
        <taxon>Metazoa</taxon>
        <taxon>Spiralia</taxon>
        <taxon>Lophotrochozoa</taxon>
        <taxon>Platyhelminthes</taxon>
        <taxon>Monogenea</taxon>
        <taxon>Polyopisthocotylea</taxon>
        <taxon>Polystomatidea</taxon>
        <taxon>Polystomatidae</taxon>
        <taxon>Protopolystoma</taxon>
    </lineage>
</organism>
<gene>
    <name evidence="1" type="ORF">PXEA_LOCUS14518</name>
</gene>
<name>A0A3S5CH83_9PLAT</name>
<dbReference type="AlphaFoldDB" id="A0A3S5CH83"/>
<protein>
    <submittedName>
        <fullName evidence="1">Uncharacterized protein</fullName>
    </submittedName>
</protein>
<evidence type="ECO:0000313" key="1">
    <source>
        <dbReference type="EMBL" id="VEL21078.1"/>
    </source>
</evidence>
<accession>A0A3S5CH83</accession>
<dbReference type="Proteomes" id="UP000784294">
    <property type="component" value="Unassembled WGS sequence"/>
</dbReference>
<keyword evidence="2" id="KW-1185">Reference proteome</keyword>